<feature type="domain" description="Daxx histone-binding" evidence="2">
    <location>
        <begin position="297"/>
        <end position="379"/>
    </location>
</feature>
<dbReference type="AlphaFoldDB" id="A0A194R4R1"/>
<dbReference type="GO" id="GO:0042393">
    <property type="term" value="F:histone binding"/>
    <property type="evidence" value="ECO:0007669"/>
    <property type="project" value="InterPro"/>
</dbReference>
<dbReference type="Pfam" id="PF20920">
    <property type="entry name" value="DAXX_hist_bd"/>
    <property type="match status" value="1"/>
</dbReference>
<gene>
    <name evidence="3" type="ORF">RR48_10433</name>
</gene>
<evidence type="ECO:0000313" key="3">
    <source>
        <dbReference type="EMBL" id="KPJ12803.1"/>
    </source>
</evidence>
<dbReference type="STRING" id="76193.A0A194R4R1"/>
<protein>
    <submittedName>
        <fullName evidence="3">Death domain-associated protein 6</fullName>
    </submittedName>
</protein>
<evidence type="ECO:0000313" key="4">
    <source>
        <dbReference type="Proteomes" id="UP000053240"/>
    </source>
</evidence>
<keyword evidence="1" id="KW-0175">Coiled coil</keyword>
<feature type="coiled-coil region" evidence="1">
    <location>
        <begin position="182"/>
        <end position="209"/>
    </location>
</feature>
<dbReference type="InterPro" id="IPR046426">
    <property type="entry name" value="DAXX_histone-bd_sf"/>
</dbReference>
<accession>A0A194R4R1</accession>
<proteinExistence type="predicted"/>
<organism evidence="3 4">
    <name type="scientific">Papilio machaon</name>
    <name type="common">Old World swallowtail butterfly</name>
    <dbReference type="NCBI Taxonomy" id="76193"/>
    <lineage>
        <taxon>Eukaryota</taxon>
        <taxon>Metazoa</taxon>
        <taxon>Ecdysozoa</taxon>
        <taxon>Arthropoda</taxon>
        <taxon>Hexapoda</taxon>
        <taxon>Insecta</taxon>
        <taxon>Pterygota</taxon>
        <taxon>Neoptera</taxon>
        <taxon>Endopterygota</taxon>
        <taxon>Lepidoptera</taxon>
        <taxon>Glossata</taxon>
        <taxon>Ditrysia</taxon>
        <taxon>Papilionoidea</taxon>
        <taxon>Papilionidae</taxon>
        <taxon>Papilioninae</taxon>
        <taxon>Papilio</taxon>
    </lineage>
</organism>
<dbReference type="Proteomes" id="UP000053240">
    <property type="component" value="Unassembled WGS sequence"/>
</dbReference>
<keyword evidence="4" id="KW-1185">Reference proteome</keyword>
<dbReference type="EMBL" id="KQ460685">
    <property type="protein sequence ID" value="KPJ12803.1"/>
    <property type="molecule type" value="Genomic_DNA"/>
</dbReference>
<name>A0A194R4R1_PAPMA</name>
<evidence type="ECO:0000259" key="2">
    <source>
        <dbReference type="Pfam" id="PF20920"/>
    </source>
</evidence>
<evidence type="ECO:0000256" key="1">
    <source>
        <dbReference type="SAM" id="Coils"/>
    </source>
</evidence>
<dbReference type="Gene3D" id="1.20.58.2170">
    <property type="match status" value="1"/>
</dbReference>
<dbReference type="InterPro" id="IPR046378">
    <property type="entry name" value="DAXX_histone-bd"/>
</dbReference>
<dbReference type="InParanoid" id="A0A194R4R1"/>
<reference evidence="3 4" key="1">
    <citation type="journal article" date="2015" name="Nat. Commun.">
        <title>Outbred genome sequencing and CRISPR/Cas9 gene editing in butterflies.</title>
        <authorList>
            <person name="Li X."/>
            <person name="Fan D."/>
            <person name="Zhang W."/>
            <person name="Liu G."/>
            <person name="Zhang L."/>
            <person name="Zhao L."/>
            <person name="Fang X."/>
            <person name="Chen L."/>
            <person name="Dong Y."/>
            <person name="Chen Y."/>
            <person name="Ding Y."/>
            <person name="Zhao R."/>
            <person name="Feng M."/>
            <person name="Zhu Y."/>
            <person name="Feng Y."/>
            <person name="Jiang X."/>
            <person name="Zhu D."/>
            <person name="Xiang H."/>
            <person name="Feng X."/>
            <person name="Li S."/>
            <person name="Wang J."/>
            <person name="Zhang G."/>
            <person name="Kronforst M.R."/>
            <person name="Wang W."/>
        </authorList>
    </citation>
    <scope>NUCLEOTIDE SEQUENCE [LARGE SCALE GENOMIC DNA]</scope>
    <source>
        <strain evidence="3">Ya'a_city_454_Pm</strain>
        <tissue evidence="3">Whole body</tissue>
    </source>
</reference>
<sequence length="467" mass="53558">MSNVEIIDLLDDSQPDEVILLDDDEEEHELFKENELLSVLYQTCVNKSESNGMMRIFKRMIIPAYKDMDKSYRKETEESAKRKPDSVPDKSKKVKTDVINLDFYEPPVVIVDEPDVLNDDIVYINDENKTETRNVCPQTKSMSNSTNLITSENIENNNGFNPNISKINQENALLIPSSEVCYSSEEVEVQKLEKLMAKFRKKIVELEKREVVNDKVTSPYILSEKYKIALVDMYKRWCELMGTESVRSKKIKLNVQEGHPPGPVRRLEAFLNNNIGSDGCPLFPDFNDVVECVLTSNREDGLSWNKARVMSEATALFTQCGRALQKRRQKQEWYHLMSLVDQEQCLKDPADNDPELEARLQENKRQANIKEIKILETFSLMQEFPSKEKNNGESSKSLTQDSENSICLDVENAADLSKNNIVKVEVKQESLDVIKQLEELGDNYTAVVQDIEDPFLVVEISDSSDEE</sequence>